<protein>
    <submittedName>
        <fullName evidence="3">AAA family ATPase</fullName>
    </submittedName>
</protein>
<evidence type="ECO:0000259" key="1">
    <source>
        <dbReference type="Pfam" id="PF13588"/>
    </source>
</evidence>
<organism evidence="3 4">
    <name type="scientific">Funiculus sociatus GB2-A5</name>
    <dbReference type="NCBI Taxonomy" id="2933946"/>
    <lineage>
        <taxon>Bacteria</taxon>
        <taxon>Bacillati</taxon>
        <taxon>Cyanobacteriota</taxon>
        <taxon>Cyanophyceae</taxon>
        <taxon>Coleofasciculales</taxon>
        <taxon>Coleofasciculaceae</taxon>
        <taxon>Funiculus</taxon>
    </lineage>
</organism>
<accession>A0ABV0JSM2</accession>
<dbReference type="Proteomes" id="UP001442494">
    <property type="component" value="Unassembled WGS sequence"/>
</dbReference>
<dbReference type="InterPro" id="IPR029464">
    <property type="entry name" value="HSDR_N"/>
</dbReference>
<comment type="caution">
    <text evidence="3">The sequence shown here is derived from an EMBL/GenBank/DDBJ whole genome shotgun (WGS) entry which is preliminary data.</text>
</comment>
<evidence type="ECO:0000313" key="3">
    <source>
        <dbReference type="EMBL" id="MEP0866458.1"/>
    </source>
</evidence>
<dbReference type="PANTHER" id="PTHR13696">
    <property type="entry name" value="P-LOOP CONTAINING NUCLEOSIDE TRIPHOSPHATE HYDROLASE"/>
    <property type="match status" value="1"/>
</dbReference>
<name>A0ABV0JSM2_9CYAN</name>
<dbReference type="InterPro" id="IPR025669">
    <property type="entry name" value="AAA_dom"/>
</dbReference>
<dbReference type="EMBL" id="JAMPKK010000044">
    <property type="protein sequence ID" value="MEP0866458.1"/>
    <property type="molecule type" value="Genomic_DNA"/>
</dbReference>
<evidence type="ECO:0000313" key="4">
    <source>
        <dbReference type="Proteomes" id="UP001442494"/>
    </source>
</evidence>
<dbReference type="SUPFAM" id="SSF52540">
    <property type="entry name" value="P-loop containing nucleoside triphosphate hydrolases"/>
    <property type="match status" value="1"/>
</dbReference>
<dbReference type="Gene3D" id="3.40.50.300">
    <property type="entry name" value="P-loop containing nucleotide triphosphate hydrolases"/>
    <property type="match status" value="1"/>
</dbReference>
<sequence length="486" mass="54681">MNFNPELCRNESEVESKLIVQYLLPQLGYTPETWHQEIAVGSIRLDFLAFAAQVVPFVLDDNSPLSVVMEAKHPNQNLNRHTGRLKRYLTSLNVEYGLLTNGKELRIYQKVQDDIQLIFTCSGREISSKIDEIKTLIGRDSLKEKPTRIGNIQIDSTENQIPISGKSPANPSIEVTNGQGDSINSQPLSTDLLKEKRQHTVKTIAIYHNKGGVGKTTTVVNLAAAIRKKGKKVLIVDLDSQANTTFAAGLAKFDDEELDEVKDCNVRHLLQSEEFYPINEVAKKSQYSNPEIDVLPSHITLMQYETELNQQDSSKIMLLQKLKAVEGQYDVVIIDTPPSLNLYARIALITADYLIIPSDLKPFANQGLVNVKDFVKTINGYRKFLNKPPIEILGVLPCKISTNSRFGQYTLPKRLEVIPKRYDLKVMESVIYEREELAKCTERMQIVGNIEIPDPISVLDFKPDSLSAKEFELLAKEVLQEIGLTA</sequence>
<dbReference type="RefSeq" id="WP_190428060.1">
    <property type="nucleotide sequence ID" value="NZ_JAMPKK010000044.1"/>
</dbReference>
<dbReference type="InterPro" id="IPR027417">
    <property type="entry name" value="P-loop_NTPase"/>
</dbReference>
<dbReference type="Pfam" id="PF13588">
    <property type="entry name" value="HSDR_N_2"/>
    <property type="match status" value="1"/>
</dbReference>
<proteinExistence type="predicted"/>
<dbReference type="Pfam" id="PF13614">
    <property type="entry name" value="AAA_31"/>
    <property type="match status" value="1"/>
</dbReference>
<dbReference type="CDD" id="cd02042">
    <property type="entry name" value="ParAB_family"/>
    <property type="match status" value="1"/>
</dbReference>
<feature type="domain" description="Type I restriction enzyme R protein N-terminal" evidence="1">
    <location>
        <begin position="17"/>
        <end position="113"/>
    </location>
</feature>
<keyword evidence="4" id="KW-1185">Reference proteome</keyword>
<dbReference type="PANTHER" id="PTHR13696:SF99">
    <property type="entry name" value="COBYRINIC ACID AC-DIAMIDE SYNTHASE"/>
    <property type="match status" value="1"/>
</dbReference>
<evidence type="ECO:0000259" key="2">
    <source>
        <dbReference type="Pfam" id="PF13614"/>
    </source>
</evidence>
<dbReference type="InterPro" id="IPR050678">
    <property type="entry name" value="DNA_Partitioning_ATPase"/>
</dbReference>
<gene>
    <name evidence="3" type="ORF">NDI37_18535</name>
</gene>
<reference evidence="3 4" key="1">
    <citation type="submission" date="2022-04" db="EMBL/GenBank/DDBJ databases">
        <title>Positive selection, recombination, and allopatry shape intraspecific diversity of widespread and dominant cyanobacteria.</title>
        <authorList>
            <person name="Wei J."/>
            <person name="Shu W."/>
            <person name="Hu C."/>
        </authorList>
    </citation>
    <scope>NUCLEOTIDE SEQUENCE [LARGE SCALE GENOMIC DNA]</scope>
    <source>
        <strain evidence="3 4">GB2-A5</strain>
    </source>
</reference>
<feature type="domain" description="AAA" evidence="2">
    <location>
        <begin position="202"/>
        <end position="380"/>
    </location>
</feature>